<keyword evidence="2" id="KW-1185">Reference proteome</keyword>
<dbReference type="AlphaFoldDB" id="A0A0S6W653"/>
<protein>
    <submittedName>
        <fullName evidence="1">Uncharacterized protein</fullName>
    </submittedName>
</protein>
<name>A0A0S6W653_VECG1</name>
<proteinExistence type="predicted"/>
<evidence type="ECO:0000313" key="1">
    <source>
        <dbReference type="EMBL" id="GAK55063.1"/>
    </source>
</evidence>
<reference evidence="1" key="1">
    <citation type="journal article" date="2015" name="PeerJ">
        <title>First genomic representation of candidate bacterial phylum KSB3 points to enhanced environmental sensing as a trigger of wastewater bulking.</title>
        <authorList>
            <person name="Sekiguchi Y."/>
            <person name="Ohashi A."/>
            <person name="Parks D.H."/>
            <person name="Yamauchi T."/>
            <person name="Tyson G.W."/>
            <person name="Hugenholtz P."/>
        </authorList>
    </citation>
    <scope>NUCLEOTIDE SEQUENCE [LARGE SCALE GENOMIC DNA]</scope>
</reference>
<dbReference type="Proteomes" id="UP000030661">
    <property type="component" value="Unassembled WGS sequence"/>
</dbReference>
<sequence>MEEVKLNKLTATFDKYAGRQANFSVEHKEYKVHVNGLLQKNDKQYWFTNGAGKVIIEKKTSGSMMTLKGTYNVFSVKFMIGDTMMAEFEIPTKGTLRFGVSE</sequence>
<organism evidence="1">
    <name type="scientific">Vecturithrix granuli</name>
    <dbReference type="NCBI Taxonomy" id="1499967"/>
    <lineage>
        <taxon>Bacteria</taxon>
        <taxon>Candidatus Moduliflexota</taxon>
        <taxon>Candidatus Vecturitrichia</taxon>
        <taxon>Candidatus Vecturitrichales</taxon>
        <taxon>Candidatus Vecturitrichaceae</taxon>
        <taxon>Candidatus Vecturithrix</taxon>
    </lineage>
</organism>
<evidence type="ECO:0000313" key="2">
    <source>
        <dbReference type="Proteomes" id="UP000030661"/>
    </source>
</evidence>
<gene>
    <name evidence="1" type="ORF">U27_01894</name>
</gene>
<accession>A0A0S6W653</accession>
<dbReference type="EMBL" id="DF820463">
    <property type="protein sequence ID" value="GAK55063.1"/>
    <property type="molecule type" value="Genomic_DNA"/>
</dbReference>
<dbReference type="HOGENOM" id="CLU_2271847_0_0_0"/>